<keyword evidence="2" id="KW-0675">Receptor</keyword>
<keyword evidence="3" id="KW-1185">Reference proteome</keyword>
<feature type="non-terminal residue" evidence="2">
    <location>
        <position position="143"/>
    </location>
</feature>
<dbReference type="Proteomes" id="UP000192257">
    <property type="component" value="Unassembled WGS sequence"/>
</dbReference>
<name>A0A1X0NPN6_9TRYP</name>
<dbReference type="SUPFAM" id="SSF53822">
    <property type="entry name" value="Periplasmic binding protein-like I"/>
    <property type="match status" value="1"/>
</dbReference>
<dbReference type="Pfam" id="PF25495">
    <property type="entry name" value="Peripla_BP_A-cyclase_1"/>
    <property type="match status" value="1"/>
</dbReference>
<comment type="caution">
    <text evidence="2">The sequence shown here is derived from an EMBL/GenBank/DDBJ whole genome shotgun (WGS) entry which is preliminary data.</text>
</comment>
<dbReference type="InterPro" id="IPR028082">
    <property type="entry name" value="Peripla_BP_I"/>
</dbReference>
<accession>A0A1X0NPN6</accession>
<sequence>MLKVVMPAIESHGVVAFAPFTGSSAVRKWSPNVYFTRAERAAEVLALVRYIVNYLLLNRVGFMYLQGVSFGDQSYEQVLRLMSSMGYALSGVFTLKSSLSEPADDAVFNATWEAFADTRPQAVIVFGAPVNDTAKFIMRMLTD</sequence>
<dbReference type="RefSeq" id="XP_028880731.1">
    <property type="nucleotide sequence ID" value="XM_029027854.1"/>
</dbReference>
<dbReference type="OrthoDB" id="252255at2759"/>
<feature type="domain" description="Receptor-type adenylate cyclase GRESAG 4.1/3 periplasmic binding protein-like" evidence="1">
    <location>
        <begin position="42"/>
        <end position="143"/>
    </location>
</feature>
<evidence type="ECO:0000313" key="2">
    <source>
        <dbReference type="EMBL" id="ORC86665.1"/>
    </source>
</evidence>
<evidence type="ECO:0000313" key="3">
    <source>
        <dbReference type="Proteomes" id="UP000192257"/>
    </source>
</evidence>
<proteinExistence type="predicted"/>
<dbReference type="AlphaFoldDB" id="A0A1X0NPN6"/>
<dbReference type="EMBL" id="NBCO01000026">
    <property type="protein sequence ID" value="ORC86665.1"/>
    <property type="molecule type" value="Genomic_DNA"/>
</dbReference>
<dbReference type="InterPro" id="IPR057399">
    <property type="entry name" value="GRESAG4.1/3_peripasmic_1"/>
</dbReference>
<protein>
    <submittedName>
        <fullName evidence="2">Putative receptor-type adenylate cyclase</fullName>
    </submittedName>
</protein>
<dbReference type="Gene3D" id="3.40.50.2300">
    <property type="match status" value="2"/>
</dbReference>
<organism evidence="2 3">
    <name type="scientific">Trypanosoma theileri</name>
    <dbReference type="NCBI Taxonomy" id="67003"/>
    <lineage>
        <taxon>Eukaryota</taxon>
        <taxon>Discoba</taxon>
        <taxon>Euglenozoa</taxon>
        <taxon>Kinetoplastea</taxon>
        <taxon>Metakinetoplastina</taxon>
        <taxon>Trypanosomatida</taxon>
        <taxon>Trypanosomatidae</taxon>
        <taxon>Trypanosoma</taxon>
    </lineage>
</organism>
<dbReference type="GeneID" id="39987634"/>
<evidence type="ECO:0000259" key="1">
    <source>
        <dbReference type="Pfam" id="PF25495"/>
    </source>
</evidence>
<reference evidence="2 3" key="1">
    <citation type="submission" date="2017-03" db="EMBL/GenBank/DDBJ databases">
        <title>An alternative strategy for trypanosome survival in the mammalian bloodstream revealed through genome and transcriptome analysis of the ubiquitous bovine parasite Trypanosoma (Megatrypanum) theileri.</title>
        <authorList>
            <person name="Kelly S."/>
            <person name="Ivens A."/>
            <person name="Mott A."/>
            <person name="O'Neill E."/>
            <person name="Emms D."/>
            <person name="Macleod O."/>
            <person name="Voorheis P."/>
            <person name="Matthews J."/>
            <person name="Matthews K."/>
            <person name="Carrington M."/>
        </authorList>
    </citation>
    <scope>NUCLEOTIDE SEQUENCE [LARGE SCALE GENOMIC DNA]</scope>
    <source>
        <strain evidence="2">Edinburgh</strain>
    </source>
</reference>
<dbReference type="VEuPathDB" id="TriTrypDB:TM35_000261170"/>
<gene>
    <name evidence="2" type="ORF">TM35_000261170</name>
</gene>